<reference evidence="2" key="1">
    <citation type="submission" date="2018-05" db="EMBL/GenBank/DDBJ databases">
        <authorList>
            <person name="Lanie J.A."/>
            <person name="Ng W.-L."/>
            <person name="Kazmierczak K.M."/>
            <person name="Andrzejewski T.M."/>
            <person name="Davidsen T.M."/>
            <person name="Wayne K.J."/>
            <person name="Tettelin H."/>
            <person name="Glass J.I."/>
            <person name="Rusch D."/>
            <person name="Podicherti R."/>
            <person name="Tsui H.-C.T."/>
            <person name="Winkler M.E."/>
        </authorList>
    </citation>
    <scope>NUCLEOTIDE SEQUENCE</scope>
</reference>
<organism evidence="2">
    <name type="scientific">marine metagenome</name>
    <dbReference type="NCBI Taxonomy" id="408172"/>
    <lineage>
        <taxon>unclassified sequences</taxon>
        <taxon>metagenomes</taxon>
        <taxon>ecological metagenomes</taxon>
    </lineage>
</organism>
<dbReference type="AlphaFoldDB" id="A0A382ATC6"/>
<evidence type="ECO:0000313" key="2">
    <source>
        <dbReference type="EMBL" id="SVB04263.1"/>
    </source>
</evidence>
<dbReference type="Gene3D" id="3.20.20.100">
    <property type="entry name" value="NADP-dependent oxidoreductase domain"/>
    <property type="match status" value="1"/>
</dbReference>
<dbReference type="PANTHER" id="PTHR43312">
    <property type="entry name" value="D-THREO-ALDOSE 1-DEHYDROGENASE"/>
    <property type="match status" value="1"/>
</dbReference>
<protein>
    <recommendedName>
        <fullName evidence="1">NADP-dependent oxidoreductase domain-containing protein</fullName>
    </recommendedName>
</protein>
<dbReference type="PANTHER" id="PTHR43312:SF1">
    <property type="entry name" value="NADP-DEPENDENT OXIDOREDUCTASE DOMAIN-CONTAINING PROTEIN"/>
    <property type="match status" value="1"/>
</dbReference>
<dbReference type="InterPro" id="IPR023210">
    <property type="entry name" value="NADP_OxRdtase_dom"/>
</dbReference>
<dbReference type="Pfam" id="PF00248">
    <property type="entry name" value="Aldo_ket_red"/>
    <property type="match status" value="1"/>
</dbReference>
<feature type="non-terminal residue" evidence="2">
    <location>
        <position position="1"/>
    </location>
</feature>
<dbReference type="CDD" id="cd19100">
    <property type="entry name" value="AKR_unchar"/>
    <property type="match status" value="1"/>
</dbReference>
<dbReference type="EMBL" id="UINC01026571">
    <property type="protein sequence ID" value="SVB04263.1"/>
    <property type="molecule type" value="Genomic_DNA"/>
</dbReference>
<feature type="domain" description="NADP-dependent oxidoreductase" evidence="1">
    <location>
        <begin position="16"/>
        <end position="202"/>
    </location>
</feature>
<sequence length="204" mass="22932">MEMRKLGKTNLKVSAIGFGGARLNEHPDQAVATVHKALDHGVNFIDTARDYGHSEKYLGQALQGRRQELFLATKVAFNHADLVQESIETSLVQLEVDNVDLIYAHGCNNAEQYRILMREQGMLHKLERARSEGLAQFIGVSFDHFLPFDNNQTSMERMIALIESDAFDVIQIPMSLIRIERVEDQVLPLAAERDLGVVVNFPTA</sequence>
<accession>A0A382ATC6</accession>
<dbReference type="SUPFAM" id="SSF51430">
    <property type="entry name" value="NAD(P)-linked oxidoreductase"/>
    <property type="match status" value="1"/>
</dbReference>
<proteinExistence type="predicted"/>
<feature type="non-terminal residue" evidence="2">
    <location>
        <position position="204"/>
    </location>
</feature>
<gene>
    <name evidence="2" type="ORF">METZ01_LOCUS157117</name>
</gene>
<name>A0A382ATC6_9ZZZZ</name>
<evidence type="ECO:0000259" key="1">
    <source>
        <dbReference type="Pfam" id="PF00248"/>
    </source>
</evidence>
<dbReference type="InterPro" id="IPR036812">
    <property type="entry name" value="NAD(P)_OxRdtase_dom_sf"/>
</dbReference>
<dbReference type="InterPro" id="IPR053135">
    <property type="entry name" value="AKR2_Oxidoreductase"/>
</dbReference>